<dbReference type="InterPro" id="IPR036383">
    <property type="entry name" value="TSP1_rpt_sf"/>
</dbReference>
<dbReference type="Pfam" id="PF08433">
    <property type="entry name" value="KTI12"/>
    <property type="match status" value="1"/>
</dbReference>
<keyword evidence="7" id="KW-0732">Signal</keyword>
<dbReference type="SUPFAM" id="SSF82895">
    <property type="entry name" value="TSP-1 type 1 repeat"/>
    <property type="match status" value="8"/>
</dbReference>
<dbReference type="PROSITE" id="PS50215">
    <property type="entry name" value="ADAM_MEPRO"/>
    <property type="match status" value="1"/>
</dbReference>
<dbReference type="GO" id="GO:0008270">
    <property type="term" value="F:zinc ion binding"/>
    <property type="evidence" value="ECO:0007669"/>
    <property type="project" value="InterPro"/>
</dbReference>
<comment type="caution">
    <text evidence="17">Lacks conserved residue(s) required for the propagation of feature annotation.</text>
</comment>
<dbReference type="EC" id="3.4.21.-" evidence="19"/>
<feature type="region of interest" description="Disordered" evidence="20">
    <location>
        <begin position="2147"/>
        <end position="2180"/>
    </location>
</feature>
<dbReference type="InterPro" id="IPR010294">
    <property type="entry name" value="ADAMTS_spacer1"/>
</dbReference>
<keyword evidence="19" id="KW-0720">Serine protease</keyword>
<evidence type="ECO:0000256" key="16">
    <source>
        <dbReference type="ARBA" id="ARBA00023180"/>
    </source>
</evidence>
<dbReference type="SMART" id="SM00020">
    <property type="entry name" value="Tryp_SPc"/>
    <property type="match status" value="1"/>
</dbReference>
<accession>A0A8R1Y8J3</accession>
<dbReference type="GO" id="GO:0006508">
    <property type="term" value="P:proteolysis"/>
    <property type="evidence" value="ECO:0000318"/>
    <property type="project" value="GO_Central"/>
</dbReference>
<dbReference type="InterPro" id="IPR001590">
    <property type="entry name" value="Peptidase_M12B"/>
</dbReference>
<evidence type="ECO:0000256" key="11">
    <source>
        <dbReference type="ARBA" id="ARBA00022833"/>
    </source>
</evidence>
<dbReference type="Gene3D" id="3.60.21.10">
    <property type="match status" value="1"/>
</dbReference>
<dbReference type="GO" id="GO:0004222">
    <property type="term" value="F:metalloendopeptidase activity"/>
    <property type="evidence" value="ECO:0000318"/>
    <property type="project" value="GO_Central"/>
</dbReference>
<feature type="binding site" evidence="17">
    <location>
        <position position="413"/>
    </location>
    <ligand>
        <name>Zn(2+)</name>
        <dbReference type="ChEBI" id="CHEBI:29105"/>
        <note>catalytic</note>
    </ligand>
</feature>
<dbReference type="PROSITE" id="PS50092">
    <property type="entry name" value="TSP1"/>
    <property type="match status" value="9"/>
</dbReference>
<evidence type="ECO:0000256" key="4">
    <source>
        <dbReference type="ARBA" id="ARBA00022530"/>
    </source>
</evidence>
<keyword evidence="14" id="KW-0482">Metalloprotease</keyword>
<feature type="transmembrane region" description="Helical" evidence="21">
    <location>
        <begin position="12"/>
        <end position="34"/>
    </location>
</feature>
<dbReference type="InterPro" id="IPR006186">
    <property type="entry name" value="Ser/Thr-sp_prot-phosphatase"/>
</dbReference>
<reference evidence="22" key="2">
    <citation type="submission" date="2022-06" db="UniProtKB">
        <authorList>
            <consortium name="EnsemblMetazoa"/>
        </authorList>
    </citation>
    <scope>IDENTIFICATION</scope>
    <source>
        <strain evidence="22">PS312</strain>
    </source>
</reference>
<dbReference type="SMART" id="SM00156">
    <property type="entry name" value="PP2Ac"/>
    <property type="match status" value="1"/>
</dbReference>
<dbReference type="InterPro" id="IPR018114">
    <property type="entry name" value="TRYPSIN_HIS"/>
</dbReference>
<dbReference type="GO" id="GO:0005524">
    <property type="term" value="F:ATP binding"/>
    <property type="evidence" value="ECO:0007669"/>
    <property type="project" value="UniProtKB-KW"/>
</dbReference>
<dbReference type="Gene3D" id="2.40.10.10">
    <property type="entry name" value="Trypsin-like serine proteases"/>
    <property type="match status" value="1"/>
</dbReference>
<dbReference type="GO" id="GO:0008406">
    <property type="term" value="P:gonad development"/>
    <property type="evidence" value="ECO:0007669"/>
    <property type="project" value="EnsemblMetazoa"/>
</dbReference>
<protein>
    <recommendedName>
        <fullName evidence="18">Serine/threonine-protein phosphatase</fullName>
        <ecNumber evidence="18">3.1.3.16</ecNumber>
        <ecNumber evidence="19">3.4.21.-</ecNumber>
    </recommendedName>
</protein>
<evidence type="ECO:0000256" key="6">
    <source>
        <dbReference type="ARBA" id="ARBA00022723"/>
    </source>
</evidence>
<dbReference type="CDD" id="cd00190">
    <property type="entry name" value="Tryp_SPc"/>
    <property type="match status" value="1"/>
</dbReference>
<dbReference type="PROSITE" id="PS50240">
    <property type="entry name" value="TRYPSIN_DOM"/>
    <property type="match status" value="1"/>
</dbReference>
<keyword evidence="13" id="KW-0084">Basement membrane</keyword>
<dbReference type="Pfam" id="PF00089">
    <property type="entry name" value="Trypsin"/>
    <property type="match status" value="1"/>
</dbReference>
<evidence type="ECO:0000256" key="19">
    <source>
        <dbReference type="RuleBase" id="RU363034"/>
    </source>
</evidence>
<dbReference type="EnsemblMetazoa" id="PPA06395.1">
    <property type="protein sequence ID" value="PPA06395.1"/>
    <property type="gene ID" value="WBGene00095949"/>
</dbReference>
<evidence type="ECO:0000256" key="15">
    <source>
        <dbReference type="ARBA" id="ARBA00023157"/>
    </source>
</evidence>
<dbReference type="InterPro" id="IPR043504">
    <property type="entry name" value="Peptidase_S1_PA_chymotrypsin"/>
</dbReference>
<keyword evidence="9" id="KW-0547">Nucleotide-binding</keyword>
<dbReference type="InterPro" id="IPR012314">
    <property type="entry name" value="Pept_M12B_GON-ADAMTSs"/>
</dbReference>
<dbReference type="Gene3D" id="2.20.100.10">
    <property type="entry name" value="Thrombospondin type-1 (TSP1) repeat"/>
    <property type="match status" value="8"/>
</dbReference>
<dbReference type="SUPFAM" id="SSF50494">
    <property type="entry name" value="Trypsin-like serine proteases"/>
    <property type="match status" value="1"/>
</dbReference>
<dbReference type="EC" id="3.1.3.16" evidence="18"/>
<comment type="cofactor">
    <cofactor evidence="1">
        <name>Zn(2+)</name>
        <dbReference type="ChEBI" id="CHEBI:29105"/>
    </cofactor>
</comment>
<keyword evidence="21" id="KW-0472">Membrane</keyword>
<dbReference type="InterPro" id="IPR029052">
    <property type="entry name" value="Metallo-depent_PP-like"/>
</dbReference>
<evidence type="ECO:0000256" key="10">
    <source>
        <dbReference type="ARBA" id="ARBA00022801"/>
    </source>
</evidence>
<keyword evidence="3" id="KW-0964">Secreted</keyword>
<dbReference type="PANTHER" id="PTHR13723">
    <property type="entry name" value="ADAMTS A DISINTEGRIN AND METALLOPROTEASE WITH THROMBOSPONDIN MOTIFS PROTEASE"/>
    <property type="match status" value="1"/>
</dbReference>
<dbReference type="SUPFAM" id="SSF55486">
    <property type="entry name" value="Metalloproteases ('zincins'), catalytic domain"/>
    <property type="match status" value="1"/>
</dbReference>
<dbReference type="GO" id="GO:0005737">
    <property type="term" value="C:cytoplasm"/>
    <property type="evidence" value="ECO:0007669"/>
    <property type="project" value="GOC"/>
</dbReference>
<dbReference type="Gene3D" id="3.40.390.10">
    <property type="entry name" value="Collagenase (Catalytic Domain)"/>
    <property type="match status" value="1"/>
</dbReference>
<dbReference type="SMART" id="SM00209">
    <property type="entry name" value="TSP1"/>
    <property type="match status" value="10"/>
</dbReference>
<keyword evidence="8" id="KW-0677">Repeat</keyword>
<evidence type="ECO:0000256" key="14">
    <source>
        <dbReference type="ARBA" id="ARBA00023049"/>
    </source>
</evidence>
<keyword evidence="23" id="KW-1185">Reference proteome</keyword>
<gene>
    <name evidence="22" type="primary">WBGene00095949</name>
</gene>
<reference evidence="23" key="1">
    <citation type="journal article" date="2008" name="Nat. Genet.">
        <title>The Pristionchus pacificus genome provides a unique perspective on nematode lifestyle and parasitism.</title>
        <authorList>
            <person name="Dieterich C."/>
            <person name="Clifton S.W."/>
            <person name="Schuster L.N."/>
            <person name="Chinwalla A."/>
            <person name="Delehaunty K."/>
            <person name="Dinkelacker I."/>
            <person name="Fulton L."/>
            <person name="Fulton R."/>
            <person name="Godfrey J."/>
            <person name="Minx P."/>
            <person name="Mitreva M."/>
            <person name="Roeseler W."/>
            <person name="Tian H."/>
            <person name="Witte H."/>
            <person name="Yang S.P."/>
            <person name="Wilson R.K."/>
            <person name="Sommer R.J."/>
        </authorList>
    </citation>
    <scope>NUCLEOTIDE SEQUENCE [LARGE SCALE GENOMIC DNA]</scope>
    <source>
        <strain evidence="23">PS312</strain>
    </source>
</reference>
<dbReference type="GO" id="GO:0016477">
    <property type="term" value="P:cell migration"/>
    <property type="evidence" value="ECO:0007669"/>
    <property type="project" value="EnsemblMetazoa"/>
</dbReference>
<dbReference type="GO" id="GO:0004252">
    <property type="term" value="F:serine-type endopeptidase activity"/>
    <property type="evidence" value="ECO:0007669"/>
    <property type="project" value="InterPro"/>
</dbReference>
<dbReference type="InterPro" id="IPR009003">
    <property type="entry name" value="Peptidase_S1_PA"/>
</dbReference>
<evidence type="ECO:0000256" key="2">
    <source>
        <dbReference type="ARBA" id="ARBA00004302"/>
    </source>
</evidence>
<name>A0A2A6CAU8_PRIPA</name>
<dbReference type="GO" id="GO:0005604">
    <property type="term" value="C:basement membrane"/>
    <property type="evidence" value="ECO:0007669"/>
    <property type="project" value="UniProtKB-SubCell"/>
</dbReference>
<evidence type="ECO:0000256" key="12">
    <source>
        <dbReference type="ARBA" id="ARBA00022840"/>
    </source>
</evidence>
<dbReference type="PRINTS" id="PR00114">
    <property type="entry name" value="STPHPHTASE"/>
</dbReference>
<evidence type="ECO:0000256" key="18">
    <source>
        <dbReference type="RuleBase" id="RU004273"/>
    </source>
</evidence>
<evidence type="ECO:0000256" key="17">
    <source>
        <dbReference type="PROSITE-ProRule" id="PRU00276"/>
    </source>
</evidence>
<dbReference type="Pfam" id="PF17771">
    <property type="entry name" value="ADAMTS_CR_2"/>
    <property type="match status" value="1"/>
</dbReference>
<dbReference type="InterPro" id="IPR041645">
    <property type="entry name" value="ADAMTS_CR_2"/>
</dbReference>
<accession>A0A2A6CAU8</accession>
<sequence length="2760" mass="308989">MREASIAVKRRIHSPGILLGTLSVVLSIVLLYFISSSSSSESFSSTEYSGVEVSNHPRYSLHFVPIENRRRKRSAQHVPKGVFGVARDCGSSCRLYLRGNGERHKVHLHRAWNKHNGRDSHVVPIVQFVEANDQFSARGGRIPLECFYEARVHGSDEYSLLNLCEQNDGVLGLLALPNGIFTVEPIKETKEGNGTIKKRHVLLPSSHSFLPPRLLFDYVDENESNRETKKDPYNLTENPWEDLNLRKERSRRAANSWDYHVEVLVVADAEMYRYHGASLENYLLTLFSTVASIYRHHSLRAAVNIVVVKILILKHEHAGPRVTSNAQETLRNFCQWQSLYNGRQEDSFRHHDVAILLTRGDICRSPGKCDTLGLAELGTMCDGQKSCAIIEDNGLSAAFTIAHELGHIFNIPHDDERKCSQFMSIGKSNFHIMAPTLEYNTHPWSWSPCSAALIERFLDTNKGQIQCLFNKPQERRYYDALFEGDLPGMKYNVDQQCKFVFGEEASLCPYMPVCRRLWCAVTLGSQQGCRTQHMPWADGTPCAKESSRDDVCYRGECVGMQTGGSSSRKDGQWGEWGHYERCSRTCGGGIQKSVRDCNSPSPQNGGKYCVGMRERYRSCATDECPWDTPPFRDVQCAEYNSKDTHIYGLTPPVHWVPKYEVADNERCKLYCRVNGSAAFHLMKEKVIDGTPCNEHGDDLCVDGTCLPAGCDRFLHSTTRRDECGVCGGNGSSCEMVKGRYNERGTFGYNQVMKIPAGSANILVTQHAYVDGKTEDDNYLALRSSDGTFLLNGNFQVSMYRMQITMQDTIIEYSGSDHAVERINATGPIRSDVYVQVLSVGNLYAPDIRYEYMVAKGGSSRVISPSRSPHYRWRAEEGRYTECDRPCQGRQSQVYICVDSEDRRSHDRNCPSHQPTAHTRMCNVDCELKWHSEQTAPCSASCGHGTIHLRVFCARFDRPTGRPSPVQPIHANLCPGPAPSSTRPCYSDCSGRRWVYSEWTECSSTCGDTGNQRRTARCVDDVNRSLDDTHCARENRDETERQCNRFPCPRWIYGMWSEMLLRERSPLIIVLFDVLIERTAILRYALDGGECDIRERIVQKPCERAACPQWKTTEWSECSISSVFDPLVLHLIKSAIRVNVHSGELALSHLVLACAVWKSSDWSVCSVSCGEGTQERRIHCTRNGSTVNEINCDKNSRPRTMKRCDRECSIPSLDLPPLPPSVYWASAPWSQCTASCGEGIQRRQCPVSCGSAEESRSVSCVSTTNSSLILPDTTCDVEKRPESTRPCSISPCPSGKESPPGLWKSQPWTRCSVSCGGGWRRREVICERSHCIGTKPKQFEACNKESCPKEEHAWQISPWTTCSVSCGGGEQRRTVWCEHSTSGKKVGDSECKCSAKCGKGERRRIVSCVNSDTKLKVASTLCEESTKPNGTMSCRSRCARWKTQPWGECSVSCGTGVHSRSVLCQRGRAGSAPISECLHLPKPVESSKCYGPPCPAYKWTTTPWSICTDPCARKSQYRRVYCMSSSGKRAPARMCTSTRPPLSRNCSTSGCPYHWVPAPWQSCSATCGNGTQTRSFDCRLKGNMAVDVSLSESSVPREKCSALDEPEKTRKCSLPSCTAKFNWETGPWQTCSATCGKGVRRRRVKCVQSSTGDRVDKKECLAIVSRPPRTQECFLKNCVASSCEEIRQQNLGNSSALKDGNYTLLLDGYPIHVFCTRMNETIPRAYLNVDPSSNYAEIYGKRLTQPLTCPYDGNRNDSCACNDDGDANAGFTQFTKIRVDLHNRKININDFSFATTISGVPVSYATAGDCYSMRDCPQGRFSVDLRGIGVRIVDDLLWEDKGTRTQSRIDRKMNNTLIEGVCGGYCGRCAPDKYKGLVFEAIRKMRILLYSILLLHSISVFGELDSCGISDKSSKENFLEKILRKFSISRILGGNEVHLGKWPWQVMFKLDSGKNTGKSLCGGSIISARWILTAAHCFDVNKQVAYIMFGSVDASENGSNMTTYARNVTIHKEYISELSKVEHYTTMPNDIALIELEEPLTFDDNVSPVCLPSISSTIPEDGQVIITGFGYANDRSDSEYVLPSRCLLESVIPLVPYNVCSKRWKELEVGGDNITESQLCAGSYGHGTGPGDSGGPLIINSKSGNWFQPEKRGKSSKQPQNDNSIKKKSAHENKPKSKVMAPTVPLGESRIRGLLKVKVDTIIASILHGNNTAIKYEDLVEICLRSRELFLSEHVLLKLNPPFYVFGDIHGQLDDLKFMLNKIGAPPRQRLLFLGDYVDRGQHSIPTIILLISLKLRYPDQIYLLRGNHETRLVNRRYGFFDECIAKYGVDQGLQAWTHLQHVFNCLSLAALVGKRIFCAHGGISDSLVTFKQFDRIVRPADVADVGLMVDLLWSDPSLKTEWYAPSHRGASSIFGARAISTFCQHLGVDLIVRGHQCVDEGYEMFGTHTLTIFSAPGYTENNAAAVLRIDADLTCQLLTYRKTEGEMKIPAATPAATSPLPTTKHNQTKFDVVVVKDEDYAGYDRNCYTDSNKEKMHRGYIRSCLQKALAKNSIVICDAMNYIKGFRYELFLVGKTVKTTYAVLCVKCDEETSRWMNEQKKEEERYSSSVISELFSRYESPDSRQRWDSPLFLVETGRLEKEKVSEEEEEDVHFDLQHASPRFVSLPLTEIRDWLCEGIQLSENASTATAPLAPPDLLHLLDRVTQQVVQHIICEQKMGIAGCDIIVPCADEGSNTVSSKYSNAYNGRTLSTQTTIRIIH</sequence>
<comment type="similarity">
    <text evidence="18">Belongs to the PPP phosphatase family.</text>
</comment>
<dbReference type="Pfam" id="PF19030">
    <property type="entry name" value="TSP1_ADAMTS"/>
    <property type="match status" value="9"/>
</dbReference>
<dbReference type="Gene3D" id="3.40.1620.60">
    <property type="match status" value="1"/>
</dbReference>
<dbReference type="GO" id="GO:0006888">
    <property type="term" value="P:endoplasmic reticulum to Golgi vesicle-mediated transport"/>
    <property type="evidence" value="ECO:0007669"/>
    <property type="project" value="EnsemblMetazoa"/>
</dbReference>
<dbReference type="SUPFAM" id="SSF56300">
    <property type="entry name" value="Metallo-dependent phosphatases"/>
    <property type="match status" value="1"/>
</dbReference>
<keyword evidence="16" id="KW-0325">Glycoprotein</keyword>
<keyword evidence="21" id="KW-0812">Transmembrane</keyword>
<dbReference type="FunFam" id="2.60.120.830:FF:000001">
    <property type="entry name" value="A disintegrin and metalloproteinase with thrombospondin motifs 1"/>
    <property type="match status" value="1"/>
</dbReference>
<dbReference type="PANTHER" id="PTHR13723:SF278">
    <property type="entry name" value="ADAM METALLOPEPTIDASE WITH THROMBOSPONDIN TYPE 1 MOTIF A, ISOFORM B"/>
    <property type="match status" value="1"/>
</dbReference>
<dbReference type="Pfam" id="PF01421">
    <property type="entry name" value="Reprolysin"/>
    <property type="match status" value="1"/>
</dbReference>
<dbReference type="Proteomes" id="UP000005239">
    <property type="component" value="Unassembled WGS sequence"/>
</dbReference>
<dbReference type="GO" id="GO:0030198">
    <property type="term" value="P:extracellular matrix organization"/>
    <property type="evidence" value="ECO:0000318"/>
    <property type="project" value="GO_Central"/>
</dbReference>
<dbReference type="InterPro" id="IPR000884">
    <property type="entry name" value="TSP1_rpt"/>
</dbReference>
<keyword evidence="12" id="KW-0067">ATP-binding</keyword>
<dbReference type="InterPro" id="IPR033116">
    <property type="entry name" value="TRYPSIN_SER"/>
</dbReference>
<evidence type="ECO:0000256" key="20">
    <source>
        <dbReference type="SAM" id="MobiDB-lite"/>
    </source>
</evidence>
<dbReference type="PROSITE" id="PS51046">
    <property type="entry name" value="GON"/>
    <property type="match status" value="1"/>
</dbReference>
<keyword evidence="11 17" id="KW-0862">Zinc</keyword>
<evidence type="ECO:0000256" key="9">
    <source>
        <dbReference type="ARBA" id="ARBA00022741"/>
    </source>
</evidence>
<dbReference type="PROSITE" id="PS00125">
    <property type="entry name" value="SER_THR_PHOSPHATASE"/>
    <property type="match status" value="1"/>
</dbReference>
<dbReference type="Pfam" id="PF00090">
    <property type="entry name" value="TSP_1"/>
    <property type="match status" value="1"/>
</dbReference>
<comment type="subcellular location">
    <subcellularLocation>
        <location evidence="2">Secreted</location>
        <location evidence="2">Extracellular space</location>
        <location evidence="2">Extracellular matrix</location>
        <location evidence="2">Basement membrane</location>
    </subcellularLocation>
</comment>
<evidence type="ECO:0000313" key="22">
    <source>
        <dbReference type="EnsemblMetazoa" id="PPA06395.1"/>
    </source>
</evidence>
<dbReference type="Pfam" id="PF00149">
    <property type="entry name" value="Metallophos"/>
    <property type="match status" value="1"/>
</dbReference>
<comment type="catalytic activity">
    <reaction evidence="18">
        <text>O-phospho-L-threonyl-[protein] + H2O = L-threonyl-[protein] + phosphate</text>
        <dbReference type="Rhea" id="RHEA:47004"/>
        <dbReference type="Rhea" id="RHEA-COMP:11060"/>
        <dbReference type="Rhea" id="RHEA-COMP:11605"/>
        <dbReference type="ChEBI" id="CHEBI:15377"/>
        <dbReference type="ChEBI" id="CHEBI:30013"/>
        <dbReference type="ChEBI" id="CHEBI:43474"/>
        <dbReference type="ChEBI" id="CHEBI:61977"/>
        <dbReference type="EC" id="3.1.3.16"/>
    </reaction>
</comment>
<keyword evidence="10 18" id="KW-0378">Hydrolase</keyword>
<dbReference type="FunFam" id="2.40.10.10:FF:000068">
    <property type="entry name" value="transmembrane protease serine 2"/>
    <property type="match status" value="1"/>
</dbReference>
<dbReference type="InterPro" id="IPR004843">
    <property type="entry name" value="Calcineurin-like_PHP"/>
</dbReference>
<feature type="active site" evidence="17">
    <location>
        <position position="404"/>
    </location>
</feature>
<dbReference type="GO" id="GO:0004722">
    <property type="term" value="F:protein serine/threonine phosphatase activity"/>
    <property type="evidence" value="ECO:0007669"/>
    <property type="project" value="UniProtKB-EC"/>
</dbReference>
<dbReference type="GO" id="GO:0031012">
    <property type="term" value="C:extracellular matrix"/>
    <property type="evidence" value="ECO:0000318"/>
    <property type="project" value="GO_Central"/>
</dbReference>
<dbReference type="PROSITE" id="PS00135">
    <property type="entry name" value="TRYPSIN_SER"/>
    <property type="match status" value="1"/>
</dbReference>
<dbReference type="InterPro" id="IPR001254">
    <property type="entry name" value="Trypsin_dom"/>
</dbReference>
<keyword evidence="15" id="KW-1015">Disulfide bond</keyword>
<dbReference type="GO" id="GO:0009653">
    <property type="term" value="P:anatomical structure morphogenesis"/>
    <property type="evidence" value="ECO:0007669"/>
    <property type="project" value="UniProtKB-ARBA"/>
</dbReference>
<evidence type="ECO:0000256" key="3">
    <source>
        <dbReference type="ARBA" id="ARBA00022525"/>
    </source>
</evidence>
<dbReference type="Gene3D" id="3.40.50.300">
    <property type="entry name" value="P-loop containing nucleotide triphosphate hydrolases"/>
    <property type="match status" value="1"/>
</dbReference>
<organism evidence="22 23">
    <name type="scientific">Pristionchus pacificus</name>
    <name type="common">Parasitic nematode worm</name>
    <dbReference type="NCBI Taxonomy" id="54126"/>
    <lineage>
        <taxon>Eukaryota</taxon>
        <taxon>Metazoa</taxon>
        <taxon>Ecdysozoa</taxon>
        <taxon>Nematoda</taxon>
        <taxon>Chromadorea</taxon>
        <taxon>Rhabditida</taxon>
        <taxon>Rhabditina</taxon>
        <taxon>Diplogasteromorpha</taxon>
        <taxon>Diplogasteroidea</taxon>
        <taxon>Neodiplogasteridae</taxon>
        <taxon>Pristionchus</taxon>
    </lineage>
</organism>
<dbReference type="InterPro" id="IPR027417">
    <property type="entry name" value="P-loop_NTPase"/>
</dbReference>
<evidence type="ECO:0000256" key="21">
    <source>
        <dbReference type="SAM" id="Phobius"/>
    </source>
</evidence>
<proteinExistence type="inferred from homology"/>
<dbReference type="PROSITE" id="PS00134">
    <property type="entry name" value="TRYPSIN_HIS"/>
    <property type="match status" value="1"/>
</dbReference>
<feature type="binding site" evidence="17">
    <location>
        <position position="403"/>
    </location>
    <ligand>
        <name>Zn(2+)</name>
        <dbReference type="ChEBI" id="CHEBI:29105"/>
        <note>catalytic</note>
    </ligand>
</feature>
<dbReference type="InterPro" id="IPR024079">
    <property type="entry name" value="MetalloPept_cat_dom_sf"/>
</dbReference>
<evidence type="ECO:0000256" key="1">
    <source>
        <dbReference type="ARBA" id="ARBA00001947"/>
    </source>
</evidence>
<dbReference type="InterPro" id="IPR050439">
    <property type="entry name" value="ADAMTS_ADAMTS-like"/>
</dbReference>
<feature type="binding site" evidence="17">
    <location>
        <position position="407"/>
    </location>
    <ligand>
        <name>Zn(2+)</name>
        <dbReference type="ChEBI" id="CHEBI:29105"/>
        <note>catalytic</note>
    </ligand>
</feature>
<keyword evidence="21" id="KW-1133">Transmembrane helix</keyword>
<dbReference type="Pfam" id="PF08685">
    <property type="entry name" value="GON"/>
    <property type="match status" value="1"/>
</dbReference>
<keyword evidence="4" id="KW-0272">Extracellular matrix</keyword>
<dbReference type="FunFam" id="2.20.100.10:FF:000005">
    <property type="entry name" value="ADAM metallopeptidase with thrombospondin type 1 motif 9"/>
    <property type="match status" value="3"/>
</dbReference>
<dbReference type="FunFam" id="2.20.100.10:FF:000006">
    <property type="entry name" value="A disintegrin and metalloproteinase with thrombospondin motifs 1"/>
    <property type="match status" value="1"/>
</dbReference>
<dbReference type="InterPro" id="IPR013641">
    <property type="entry name" value="KTI12/PSTK"/>
</dbReference>
<dbReference type="Gene3D" id="2.60.120.830">
    <property type="match status" value="1"/>
</dbReference>
<evidence type="ECO:0000256" key="7">
    <source>
        <dbReference type="ARBA" id="ARBA00022729"/>
    </source>
</evidence>
<dbReference type="FunFam" id="3.40.390.10:FF:000001">
    <property type="entry name" value="A disintegrin and metalloproteinase with thrombospondin motifs 1"/>
    <property type="match status" value="1"/>
</dbReference>
<keyword evidence="6 17" id="KW-0479">Metal-binding</keyword>
<keyword evidence="5 19" id="KW-0645">Protease</keyword>
<evidence type="ECO:0000256" key="8">
    <source>
        <dbReference type="ARBA" id="ARBA00022737"/>
    </source>
</evidence>
<dbReference type="Pfam" id="PF05986">
    <property type="entry name" value="ADAMTS_spacer1"/>
    <property type="match status" value="1"/>
</dbReference>
<dbReference type="CDD" id="cd04273">
    <property type="entry name" value="ZnMc_ADAMTS_like"/>
    <property type="match status" value="1"/>
</dbReference>
<evidence type="ECO:0000313" key="23">
    <source>
        <dbReference type="Proteomes" id="UP000005239"/>
    </source>
</evidence>
<evidence type="ECO:0000256" key="13">
    <source>
        <dbReference type="ARBA" id="ARBA00022869"/>
    </source>
</evidence>
<evidence type="ECO:0000256" key="5">
    <source>
        <dbReference type="ARBA" id="ARBA00022670"/>
    </source>
</evidence>